<dbReference type="Gene3D" id="3.30.565.10">
    <property type="entry name" value="Histidine kinase-like ATPase, C-terminal domain"/>
    <property type="match status" value="1"/>
</dbReference>
<evidence type="ECO:0000256" key="12">
    <source>
        <dbReference type="SAM" id="Phobius"/>
    </source>
</evidence>
<evidence type="ECO:0000256" key="2">
    <source>
        <dbReference type="ARBA" id="ARBA00004370"/>
    </source>
</evidence>
<dbReference type="PROSITE" id="PS50885">
    <property type="entry name" value="HAMP"/>
    <property type="match status" value="1"/>
</dbReference>
<dbReference type="GO" id="GO:0016301">
    <property type="term" value="F:kinase activity"/>
    <property type="evidence" value="ECO:0007669"/>
    <property type="project" value="UniProtKB-KW"/>
</dbReference>
<dbReference type="InterPro" id="IPR013727">
    <property type="entry name" value="2CSK_N"/>
</dbReference>
<reference evidence="15 16" key="1">
    <citation type="submission" date="2024-04" db="EMBL/GenBank/DDBJ databases">
        <title>Novel species of the genus Ideonella isolated from streams.</title>
        <authorList>
            <person name="Lu H."/>
        </authorList>
    </citation>
    <scope>NUCLEOTIDE SEQUENCE [LARGE SCALE GENOMIC DNA]</scope>
    <source>
        <strain evidence="15 16">BYS139W</strain>
    </source>
</reference>
<gene>
    <name evidence="15" type="ORF">AACH11_15310</name>
</gene>
<dbReference type="InterPro" id="IPR005467">
    <property type="entry name" value="His_kinase_dom"/>
</dbReference>
<dbReference type="InterPro" id="IPR050428">
    <property type="entry name" value="TCS_sensor_his_kinase"/>
</dbReference>
<accession>A0ABU9BCD9</accession>
<evidence type="ECO:0000256" key="8">
    <source>
        <dbReference type="ARBA" id="ARBA00022989"/>
    </source>
</evidence>
<dbReference type="PRINTS" id="PR00344">
    <property type="entry name" value="BCTRLSENSOR"/>
</dbReference>
<dbReference type="Pfam" id="PF00512">
    <property type="entry name" value="HisKA"/>
    <property type="match status" value="1"/>
</dbReference>
<comment type="subcellular location">
    <subcellularLocation>
        <location evidence="2">Membrane</location>
    </subcellularLocation>
</comment>
<feature type="domain" description="Histidine kinase" evidence="13">
    <location>
        <begin position="266"/>
        <end position="482"/>
    </location>
</feature>
<dbReference type="InterPro" id="IPR004358">
    <property type="entry name" value="Sig_transdc_His_kin-like_C"/>
</dbReference>
<evidence type="ECO:0000256" key="5">
    <source>
        <dbReference type="ARBA" id="ARBA00022679"/>
    </source>
</evidence>
<evidence type="ECO:0000313" key="15">
    <source>
        <dbReference type="EMBL" id="MEK8027331.1"/>
    </source>
</evidence>
<dbReference type="PROSITE" id="PS50109">
    <property type="entry name" value="HIS_KIN"/>
    <property type="match status" value="1"/>
</dbReference>
<protein>
    <recommendedName>
        <fullName evidence="3">histidine kinase</fullName>
        <ecNumber evidence="3">2.7.13.3</ecNumber>
    </recommendedName>
</protein>
<evidence type="ECO:0000256" key="11">
    <source>
        <dbReference type="SAM" id="MobiDB-lite"/>
    </source>
</evidence>
<dbReference type="Proteomes" id="UP001368500">
    <property type="component" value="Unassembled WGS sequence"/>
</dbReference>
<keyword evidence="7 15" id="KW-0418">Kinase</keyword>
<dbReference type="InterPro" id="IPR036890">
    <property type="entry name" value="HATPase_C_sf"/>
</dbReference>
<sequence>MPADDADGAARVRTIASLRGQLLIGILLPVALLVGLNTVSLYAQALRAADTAYDRTLLASAKTIGEQLTVEQRDGRARLVATVPYSALEAFEADNRSQLFYRVGGFHGELVSGYDDLPRWQGHIPRQGPYAALVDFIDARYRGEPVRMAVLLQPVAGQGGVGVATIQVAETLELRHTLARQMLLDTLWRQALLLAVIGAVVIWVVQRTTRPVRRISRHLADRAENDLAPLDVAAAPRELQPLLEATNELMGRLAHLLAHQKRFVRDASHQLRTPLAVLKAQVQSARRGDLPPAQALAEIALTVDRATRLANQLLALAKVEQLRHQPDGGPRPWAEDVRAVALDLAALIADRELDFELDIAADATGACVQAHEWALRELVRNLLHNAIRHTPVGGGLRVSLSRRLTSDGARLRLCIADDGPGIDPALGPRLFQPFGAAASPGGSGLGLAIVHEIVQTLGGRLSLCNRGHAVGTDAAPSWPVTGGPPGPRPADPAHTTGLDAEVLLPIVDNGAP</sequence>
<dbReference type="EC" id="2.7.13.3" evidence="3"/>
<evidence type="ECO:0000256" key="9">
    <source>
        <dbReference type="ARBA" id="ARBA00023012"/>
    </source>
</evidence>
<name>A0ABU9BCD9_9BURK</name>
<evidence type="ECO:0000256" key="4">
    <source>
        <dbReference type="ARBA" id="ARBA00022553"/>
    </source>
</evidence>
<feature type="transmembrane region" description="Helical" evidence="12">
    <location>
        <begin position="187"/>
        <end position="205"/>
    </location>
</feature>
<keyword evidence="10 12" id="KW-0472">Membrane</keyword>
<feature type="transmembrane region" description="Helical" evidence="12">
    <location>
        <begin position="22"/>
        <end position="43"/>
    </location>
</feature>
<dbReference type="EMBL" id="JBBUTF010000013">
    <property type="protein sequence ID" value="MEK8027331.1"/>
    <property type="molecule type" value="Genomic_DNA"/>
</dbReference>
<evidence type="ECO:0000256" key="10">
    <source>
        <dbReference type="ARBA" id="ARBA00023136"/>
    </source>
</evidence>
<comment type="caution">
    <text evidence="15">The sequence shown here is derived from an EMBL/GenBank/DDBJ whole genome shotgun (WGS) entry which is preliminary data.</text>
</comment>
<dbReference type="InterPro" id="IPR036097">
    <property type="entry name" value="HisK_dim/P_sf"/>
</dbReference>
<dbReference type="Pfam" id="PF08521">
    <property type="entry name" value="2CSK_N"/>
    <property type="match status" value="1"/>
</dbReference>
<keyword evidence="9" id="KW-0902">Two-component regulatory system</keyword>
<keyword evidence="16" id="KW-1185">Reference proteome</keyword>
<proteinExistence type="predicted"/>
<dbReference type="SMART" id="SM00387">
    <property type="entry name" value="HATPase_c"/>
    <property type="match status" value="1"/>
</dbReference>
<evidence type="ECO:0000259" key="14">
    <source>
        <dbReference type="PROSITE" id="PS50885"/>
    </source>
</evidence>
<comment type="catalytic activity">
    <reaction evidence="1">
        <text>ATP + protein L-histidine = ADP + protein N-phospho-L-histidine.</text>
        <dbReference type="EC" id="2.7.13.3"/>
    </reaction>
</comment>
<dbReference type="SMART" id="SM00388">
    <property type="entry name" value="HisKA"/>
    <property type="match status" value="1"/>
</dbReference>
<dbReference type="InterPro" id="IPR003594">
    <property type="entry name" value="HATPase_dom"/>
</dbReference>
<dbReference type="SUPFAM" id="SSF47384">
    <property type="entry name" value="Homodimeric domain of signal transducing histidine kinase"/>
    <property type="match status" value="1"/>
</dbReference>
<dbReference type="Gene3D" id="1.10.287.130">
    <property type="match status" value="1"/>
</dbReference>
<keyword evidence="5" id="KW-0808">Transferase</keyword>
<dbReference type="PANTHER" id="PTHR45436:SF1">
    <property type="entry name" value="SENSOR PROTEIN QSEC"/>
    <property type="match status" value="1"/>
</dbReference>
<keyword evidence="8 12" id="KW-1133">Transmembrane helix</keyword>
<dbReference type="CDD" id="cd00082">
    <property type="entry name" value="HisKA"/>
    <property type="match status" value="1"/>
</dbReference>
<evidence type="ECO:0000256" key="7">
    <source>
        <dbReference type="ARBA" id="ARBA00022777"/>
    </source>
</evidence>
<dbReference type="SUPFAM" id="SSF55874">
    <property type="entry name" value="ATPase domain of HSP90 chaperone/DNA topoisomerase II/histidine kinase"/>
    <property type="match status" value="1"/>
</dbReference>
<evidence type="ECO:0000313" key="16">
    <source>
        <dbReference type="Proteomes" id="UP001368500"/>
    </source>
</evidence>
<evidence type="ECO:0000256" key="3">
    <source>
        <dbReference type="ARBA" id="ARBA00012438"/>
    </source>
</evidence>
<dbReference type="InterPro" id="IPR003660">
    <property type="entry name" value="HAMP_dom"/>
</dbReference>
<organism evidence="15 16">
    <name type="scientific">Pseudaquabacterium rugosum</name>
    <dbReference type="NCBI Taxonomy" id="2984194"/>
    <lineage>
        <taxon>Bacteria</taxon>
        <taxon>Pseudomonadati</taxon>
        <taxon>Pseudomonadota</taxon>
        <taxon>Betaproteobacteria</taxon>
        <taxon>Burkholderiales</taxon>
        <taxon>Sphaerotilaceae</taxon>
        <taxon>Pseudaquabacterium</taxon>
    </lineage>
</organism>
<keyword evidence="6 12" id="KW-0812">Transmembrane</keyword>
<evidence type="ECO:0000256" key="6">
    <source>
        <dbReference type="ARBA" id="ARBA00022692"/>
    </source>
</evidence>
<keyword evidence="4" id="KW-0597">Phosphoprotein</keyword>
<evidence type="ECO:0000259" key="13">
    <source>
        <dbReference type="PROSITE" id="PS50109"/>
    </source>
</evidence>
<feature type="region of interest" description="Disordered" evidence="11">
    <location>
        <begin position="474"/>
        <end position="499"/>
    </location>
</feature>
<dbReference type="PANTHER" id="PTHR45436">
    <property type="entry name" value="SENSOR HISTIDINE KINASE YKOH"/>
    <property type="match status" value="1"/>
</dbReference>
<evidence type="ECO:0000256" key="1">
    <source>
        <dbReference type="ARBA" id="ARBA00000085"/>
    </source>
</evidence>
<feature type="domain" description="HAMP" evidence="14">
    <location>
        <begin position="206"/>
        <end position="258"/>
    </location>
</feature>
<dbReference type="InterPro" id="IPR003661">
    <property type="entry name" value="HisK_dim/P_dom"/>
</dbReference>
<dbReference type="Pfam" id="PF02518">
    <property type="entry name" value="HATPase_c"/>
    <property type="match status" value="1"/>
</dbReference>